<dbReference type="Proteomes" id="UP001054945">
    <property type="component" value="Unassembled WGS sequence"/>
</dbReference>
<protein>
    <submittedName>
        <fullName evidence="1">Uncharacterized protein</fullName>
    </submittedName>
</protein>
<dbReference type="AlphaFoldDB" id="A0AAV4UPR6"/>
<accession>A0AAV4UPR6</accession>
<sequence>MEGVLSAHEYIKQMSQLIAEGKSRVPKVDFPNSLNALRELFRFLPLCQKCREEKQQDEKQKEWLFSSLINANQSWAFSKWKECSLLMNTLSR</sequence>
<name>A0AAV4UPR6_CAEEX</name>
<comment type="caution">
    <text evidence="1">The sequence shown here is derived from an EMBL/GenBank/DDBJ whole genome shotgun (WGS) entry which is preliminary data.</text>
</comment>
<evidence type="ECO:0000313" key="2">
    <source>
        <dbReference type="Proteomes" id="UP001054945"/>
    </source>
</evidence>
<reference evidence="1 2" key="1">
    <citation type="submission" date="2021-06" db="EMBL/GenBank/DDBJ databases">
        <title>Caerostris extrusa draft genome.</title>
        <authorList>
            <person name="Kono N."/>
            <person name="Arakawa K."/>
        </authorList>
    </citation>
    <scope>NUCLEOTIDE SEQUENCE [LARGE SCALE GENOMIC DNA]</scope>
</reference>
<keyword evidence="2" id="KW-1185">Reference proteome</keyword>
<evidence type="ECO:0000313" key="1">
    <source>
        <dbReference type="EMBL" id="GIY59727.1"/>
    </source>
</evidence>
<dbReference type="EMBL" id="BPLR01013237">
    <property type="protein sequence ID" value="GIY59727.1"/>
    <property type="molecule type" value="Genomic_DNA"/>
</dbReference>
<organism evidence="1 2">
    <name type="scientific">Caerostris extrusa</name>
    <name type="common">Bark spider</name>
    <name type="synonym">Caerostris bankana</name>
    <dbReference type="NCBI Taxonomy" id="172846"/>
    <lineage>
        <taxon>Eukaryota</taxon>
        <taxon>Metazoa</taxon>
        <taxon>Ecdysozoa</taxon>
        <taxon>Arthropoda</taxon>
        <taxon>Chelicerata</taxon>
        <taxon>Arachnida</taxon>
        <taxon>Araneae</taxon>
        <taxon>Araneomorphae</taxon>
        <taxon>Entelegynae</taxon>
        <taxon>Araneoidea</taxon>
        <taxon>Araneidae</taxon>
        <taxon>Caerostris</taxon>
    </lineage>
</organism>
<gene>
    <name evidence="1" type="ORF">CEXT_569291</name>
</gene>
<proteinExistence type="predicted"/>